<dbReference type="Pfam" id="PF17753">
    <property type="entry name" value="Ig_mannosidase"/>
    <property type="match status" value="1"/>
</dbReference>
<evidence type="ECO:0000256" key="16">
    <source>
        <dbReference type="SAM" id="SignalP"/>
    </source>
</evidence>
<sequence length="866" mass="100527">MKIKIICLGLIILSVVACQSKKTKNMIIQEIHSNWVFAEIDGTHTGKATVPGTIHTDLLANNFIEDPFYRVNEKEQQWIDKKDWEYTTIFTVSTEEFKKDNIVLEFKGLDTYASIYVNDKFLLNAHNMFREWEIDVKKLVKVGENKLKVVLHSPIKKGLELLENHYPLPAINDQSENGEMGNEKVSIFTRKAGYHYGWDWGPRLVTSGIWKPVLLKSWNQIKIKTVFIKQPKVTKSVAELVTEIELDITTNFSGQLRISNQETNEQYITETLKLENGVAKVSFPITIQNPKLWWTKALGEQNLYHFNVELLDEGNNQLASKDITTGLRSIKLIREKDEAGESFLFELNGVPVFIKGANYIPNDSFVTRVTTSDYEKVIKDAVDANMNMLRVWGGGIYEYDQFYELCDKNGLLVWQDFMFACSMYPGNKDFLENVKQEAIDNVIRLRNHPSIAIWCGNNEINTAWSHYSDGGWGWKEEYKEKQREEIQKAYLDIFHEILPTVVNKYTDGDDYWPSSPQAGFEPEKHAGYENPSGDMHYWGVWHGKHPFEDFEKYKARFMSEYGFQSFPDLETVKKYALPEDFNIESEVMSSHQRSGIGNLTIKEYMSWDYNVPTNFENFLYMSQVLQARGVRKAIEAHRSAMPYTMGTMYWQINDCWPVASWSSTDYYHKWKALHYAVKKAYEPVLLVTKEKEDTILVYGVSDLLEETKGELKLSLIDFDGNILKEISDEVLLIKNTSTKVFEIRKENFLAKVNSSKAVLKIELKKDEAVLSENLFYFEKPKDLQLEEPNFTTEIVEEDGEHFIYITSNKLVKNLYLNFKNQHIFLSDNYFDLLPNTTKKIKVTTTEVLDLKDLKLKHVQQVTNNIN</sequence>
<dbReference type="Pfam" id="PF22666">
    <property type="entry name" value="Glyco_hydro_2_N2"/>
    <property type="match status" value="1"/>
</dbReference>
<dbReference type="InterPro" id="IPR050887">
    <property type="entry name" value="Beta-mannosidase_GH2"/>
</dbReference>
<organism evidence="21 22">
    <name type="scientific">Lutibacter agarilyticus</name>
    <dbReference type="NCBI Taxonomy" id="1109740"/>
    <lineage>
        <taxon>Bacteria</taxon>
        <taxon>Pseudomonadati</taxon>
        <taxon>Bacteroidota</taxon>
        <taxon>Flavobacteriia</taxon>
        <taxon>Flavobacteriales</taxon>
        <taxon>Flavobacteriaceae</taxon>
        <taxon>Lutibacter</taxon>
    </lineage>
</organism>
<comment type="subcellular location">
    <subcellularLocation>
        <location evidence="2">Lysosome</location>
    </subcellularLocation>
    <subcellularLocation>
        <location evidence="3">Secreted</location>
    </subcellularLocation>
</comment>
<dbReference type="Gene3D" id="3.20.20.80">
    <property type="entry name" value="Glycosidases"/>
    <property type="match status" value="1"/>
</dbReference>
<dbReference type="FunFam" id="2.60.120.260:FF:000060">
    <property type="entry name" value="Probable beta-mannosidase"/>
    <property type="match status" value="1"/>
</dbReference>
<feature type="domain" description="Beta-mannosidase Ig-fold" evidence="18">
    <location>
        <begin position="785"/>
        <end position="853"/>
    </location>
</feature>
<keyword evidence="11" id="KW-0458">Lysosome</keyword>
<feature type="domain" description="Glycoside hydrolase family 2 immunoglobulin-like beta-sandwich" evidence="17">
    <location>
        <begin position="222"/>
        <end position="328"/>
    </location>
</feature>
<evidence type="ECO:0000256" key="8">
    <source>
        <dbReference type="ARBA" id="ARBA00022729"/>
    </source>
</evidence>
<dbReference type="EC" id="3.2.1.25" evidence="6"/>
<feature type="domain" description="Beta-mannosidase-like galactose-binding" evidence="20">
    <location>
        <begin position="35"/>
        <end position="211"/>
    </location>
</feature>
<dbReference type="GO" id="GO:0006516">
    <property type="term" value="P:glycoprotein catabolic process"/>
    <property type="evidence" value="ECO:0007669"/>
    <property type="project" value="TreeGrafter"/>
</dbReference>
<evidence type="ECO:0000256" key="4">
    <source>
        <dbReference type="ARBA" id="ARBA00004740"/>
    </source>
</evidence>
<evidence type="ECO:0000256" key="1">
    <source>
        <dbReference type="ARBA" id="ARBA00000829"/>
    </source>
</evidence>
<keyword evidence="10" id="KW-0325">Glycoprotein</keyword>
<keyword evidence="8 16" id="KW-0732">Signal</keyword>
<dbReference type="InterPro" id="IPR041625">
    <property type="entry name" value="Beta-mannosidase_Ig"/>
</dbReference>
<dbReference type="AlphaFoldDB" id="A0A238WY28"/>
<dbReference type="Pfam" id="PF00703">
    <property type="entry name" value="Glyco_hydro_2"/>
    <property type="match status" value="1"/>
</dbReference>
<dbReference type="InterPro" id="IPR008979">
    <property type="entry name" value="Galactose-bd-like_sf"/>
</dbReference>
<evidence type="ECO:0000256" key="5">
    <source>
        <dbReference type="ARBA" id="ARBA00011738"/>
    </source>
</evidence>
<keyword evidence="7" id="KW-0964">Secreted</keyword>
<evidence type="ECO:0000259" key="20">
    <source>
        <dbReference type="Pfam" id="PF22666"/>
    </source>
</evidence>
<evidence type="ECO:0000256" key="9">
    <source>
        <dbReference type="ARBA" id="ARBA00022801"/>
    </source>
</evidence>
<dbReference type="InterPro" id="IPR017853">
    <property type="entry name" value="GH"/>
</dbReference>
<dbReference type="EMBL" id="FZNT01000004">
    <property type="protein sequence ID" value="SNR51261.1"/>
    <property type="molecule type" value="Genomic_DNA"/>
</dbReference>
<dbReference type="PROSITE" id="PS51257">
    <property type="entry name" value="PROKAR_LIPOPROTEIN"/>
    <property type="match status" value="1"/>
</dbReference>
<evidence type="ECO:0000259" key="17">
    <source>
        <dbReference type="Pfam" id="PF00703"/>
    </source>
</evidence>
<dbReference type="SUPFAM" id="SSF49785">
    <property type="entry name" value="Galactose-binding domain-like"/>
    <property type="match status" value="1"/>
</dbReference>
<gene>
    <name evidence="21" type="ORF">SAMN06265371_104160</name>
</gene>
<evidence type="ECO:0000313" key="21">
    <source>
        <dbReference type="EMBL" id="SNR51261.1"/>
    </source>
</evidence>
<name>A0A238WY28_9FLAO</name>
<dbReference type="OrthoDB" id="9801077at2"/>
<dbReference type="InterPro" id="IPR036156">
    <property type="entry name" value="Beta-gal/glucu_dom_sf"/>
</dbReference>
<evidence type="ECO:0000256" key="10">
    <source>
        <dbReference type="ARBA" id="ARBA00023180"/>
    </source>
</evidence>
<dbReference type="Pfam" id="PF17786">
    <property type="entry name" value="Mannosidase_ig"/>
    <property type="match status" value="1"/>
</dbReference>
<dbReference type="PANTHER" id="PTHR43730:SF1">
    <property type="entry name" value="BETA-MANNOSIDASE"/>
    <property type="match status" value="1"/>
</dbReference>
<dbReference type="SUPFAM" id="SSF51445">
    <property type="entry name" value="(Trans)glycosidases"/>
    <property type="match status" value="1"/>
</dbReference>
<comment type="similarity">
    <text evidence="13">Belongs to the glycosyl hydrolase 2 family. Beta-mannosidase B subfamily.</text>
</comment>
<evidence type="ECO:0000256" key="6">
    <source>
        <dbReference type="ARBA" id="ARBA00012754"/>
    </source>
</evidence>
<dbReference type="FunFam" id="3.20.20.80:FF:000050">
    <property type="entry name" value="Beta-mannosidase B"/>
    <property type="match status" value="1"/>
</dbReference>
<dbReference type="PANTHER" id="PTHR43730">
    <property type="entry name" value="BETA-MANNOSIDASE"/>
    <property type="match status" value="1"/>
</dbReference>
<feature type="chain" id="PRO_5013394190" description="Beta-mannosidase B" evidence="16">
    <location>
        <begin position="18"/>
        <end position="866"/>
    </location>
</feature>
<dbReference type="GO" id="GO:0005764">
    <property type="term" value="C:lysosome"/>
    <property type="evidence" value="ECO:0007669"/>
    <property type="project" value="UniProtKB-SubCell"/>
</dbReference>
<evidence type="ECO:0000256" key="11">
    <source>
        <dbReference type="ARBA" id="ARBA00023228"/>
    </source>
</evidence>
<dbReference type="InterPro" id="IPR013783">
    <property type="entry name" value="Ig-like_fold"/>
</dbReference>
<dbReference type="Gene3D" id="2.60.40.10">
    <property type="entry name" value="Immunoglobulins"/>
    <property type="match status" value="3"/>
</dbReference>
<evidence type="ECO:0000259" key="19">
    <source>
        <dbReference type="Pfam" id="PF17786"/>
    </source>
</evidence>
<feature type="signal peptide" evidence="16">
    <location>
        <begin position="1"/>
        <end position="17"/>
    </location>
</feature>
<evidence type="ECO:0000256" key="13">
    <source>
        <dbReference type="ARBA" id="ARBA00038429"/>
    </source>
</evidence>
<dbReference type="InterPro" id="IPR041447">
    <property type="entry name" value="Mannosidase_ig"/>
</dbReference>
<evidence type="ECO:0000256" key="12">
    <source>
        <dbReference type="ARBA" id="ARBA00023295"/>
    </source>
</evidence>
<proteinExistence type="inferred from homology"/>
<protein>
    <recommendedName>
        <fullName evidence="14">Beta-mannosidase B</fullName>
        <ecNumber evidence="6">3.2.1.25</ecNumber>
    </recommendedName>
    <alternativeName>
        <fullName evidence="15">Mannanase B</fullName>
    </alternativeName>
</protein>
<evidence type="ECO:0000256" key="2">
    <source>
        <dbReference type="ARBA" id="ARBA00004371"/>
    </source>
</evidence>
<dbReference type="GO" id="GO:0005576">
    <property type="term" value="C:extracellular region"/>
    <property type="evidence" value="ECO:0007669"/>
    <property type="project" value="UniProtKB-SubCell"/>
</dbReference>
<dbReference type="GO" id="GO:0005975">
    <property type="term" value="P:carbohydrate metabolic process"/>
    <property type="evidence" value="ECO:0007669"/>
    <property type="project" value="InterPro"/>
</dbReference>
<accession>A0A238WY28</accession>
<evidence type="ECO:0000313" key="22">
    <source>
        <dbReference type="Proteomes" id="UP000198384"/>
    </source>
</evidence>
<keyword evidence="12" id="KW-0326">Glycosidase</keyword>
<evidence type="ECO:0000256" key="7">
    <source>
        <dbReference type="ARBA" id="ARBA00022525"/>
    </source>
</evidence>
<comment type="subunit">
    <text evidence="5">Homodimer.</text>
</comment>
<comment type="catalytic activity">
    <reaction evidence="1">
        <text>Hydrolysis of terminal, non-reducing beta-D-mannose residues in beta-D-mannosides.</text>
        <dbReference type="EC" id="3.2.1.25"/>
    </reaction>
</comment>
<dbReference type="Proteomes" id="UP000198384">
    <property type="component" value="Unassembled WGS sequence"/>
</dbReference>
<evidence type="ECO:0000259" key="18">
    <source>
        <dbReference type="Pfam" id="PF17753"/>
    </source>
</evidence>
<evidence type="ECO:0000256" key="15">
    <source>
        <dbReference type="ARBA" id="ARBA00041614"/>
    </source>
</evidence>
<dbReference type="SUPFAM" id="SSF49303">
    <property type="entry name" value="beta-Galactosidase/glucuronidase domain"/>
    <property type="match status" value="3"/>
</dbReference>
<dbReference type="GO" id="GO:0004567">
    <property type="term" value="F:beta-mannosidase activity"/>
    <property type="evidence" value="ECO:0007669"/>
    <property type="project" value="UniProtKB-EC"/>
</dbReference>
<dbReference type="InterPro" id="IPR006102">
    <property type="entry name" value="Ig-like_GH2"/>
</dbReference>
<comment type="pathway">
    <text evidence="4">Glycan metabolism; N-glycan degradation.</text>
</comment>
<evidence type="ECO:0000256" key="14">
    <source>
        <dbReference type="ARBA" id="ARBA00041069"/>
    </source>
</evidence>
<reference evidence="21 22" key="1">
    <citation type="submission" date="2017-06" db="EMBL/GenBank/DDBJ databases">
        <authorList>
            <person name="Kim H.J."/>
            <person name="Triplett B.A."/>
        </authorList>
    </citation>
    <scope>NUCLEOTIDE SEQUENCE [LARGE SCALE GENOMIC DNA]</scope>
    <source>
        <strain evidence="21 22">DSM 29150</strain>
    </source>
</reference>
<feature type="domain" description="Mannosidase Ig/CBM-like" evidence="19">
    <location>
        <begin position="694"/>
        <end position="782"/>
    </location>
</feature>
<dbReference type="Gene3D" id="2.60.120.260">
    <property type="entry name" value="Galactose-binding domain-like"/>
    <property type="match status" value="1"/>
</dbReference>
<keyword evidence="22" id="KW-1185">Reference proteome</keyword>
<keyword evidence="9" id="KW-0378">Hydrolase</keyword>
<evidence type="ECO:0000256" key="3">
    <source>
        <dbReference type="ARBA" id="ARBA00004613"/>
    </source>
</evidence>
<dbReference type="InterPro" id="IPR054593">
    <property type="entry name" value="Beta-mannosidase-like_N2"/>
</dbReference>